<evidence type="ECO:0000259" key="8">
    <source>
        <dbReference type="Pfam" id="PF13861"/>
    </source>
</evidence>
<dbReference type="Proteomes" id="UP000007089">
    <property type="component" value="Chromosome"/>
</dbReference>
<evidence type="ECO:0000256" key="6">
    <source>
        <dbReference type="SAM" id="MobiDB-lite"/>
    </source>
</evidence>
<dbReference type="InterPro" id="IPR025965">
    <property type="entry name" value="FlgD/Vpr_Ig-like"/>
</dbReference>
<dbReference type="HOGENOM" id="CLU_047535_0_1_7"/>
<evidence type="ECO:0000256" key="5">
    <source>
        <dbReference type="RuleBase" id="RU362076"/>
    </source>
</evidence>
<evidence type="ECO:0000256" key="4">
    <source>
        <dbReference type="ARBA" id="ARBA00024746"/>
    </source>
</evidence>
<dbReference type="Pfam" id="PF13861">
    <property type="entry name" value="FLgD_tudor"/>
    <property type="match status" value="1"/>
</dbReference>
<name>B8JCG2_ANAD2</name>
<dbReference type="Pfam" id="PF13860">
    <property type="entry name" value="FlgD_ig"/>
    <property type="match status" value="1"/>
</dbReference>
<comment type="similarity">
    <text evidence="1 5">Belongs to the FlgD family.</text>
</comment>
<feature type="region of interest" description="Disordered" evidence="6">
    <location>
        <begin position="1"/>
        <end position="22"/>
    </location>
</feature>
<dbReference type="EMBL" id="CP001359">
    <property type="protein sequence ID" value="ACL65902.1"/>
    <property type="molecule type" value="Genomic_DNA"/>
</dbReference>
<dbReference type="InterPro" id="IPR025963">
    <property type="entry name" value="FLgD_Tudor"/>
</dbReference>
<dbReference type="Gene3D" id="2.30.30.910">
    <property type="match status" value="1"/>
</dbReference>
<dbReference type="Pfam" id="PF03963">
    <property type="entry name" value="FlgD"/>
    <property type="match status" value="1"/>
</dbReference>
<dbReference type="AlphaFoldDB" id="B8JCG2"/>
<reference evidence="9" key="1">
    <citation type="submission" date="2009-01" db="EMBL/GenBank/DDBJ databases">
        <title>Complete sequence of Anaeromyxobacter dehalogenans 2CP-1.</title>
        <authorList>
            <consortium name="US DOE Joint Genome Institute"/>
            <person name="Lucas S."/>
            <person name="Copeland A."/>
            <person name="Lapidus A."/>
            <person name="Glavina del Rio T."/>
            <person name="Dalin E."/>
            <person name="Tice H."/>
            <person name="Bruce D."/>
            <person name="Goodwin L."/>
            <person name="Pitluck S."/>
            <person name="Saunders E."/>
            <person name="Brettin T."/>
            <person name="Detter J.C."/>
            <person name="Han C."/>
            <person name="Larimer F."/>
            <person name="Land M."/>
            <person name="Hauser L."/>
            <person name="Kyrpides N."/>
            <person name="Ovchinnikova G."/>
            <person name="Beliaev A.S."/>
            <person name="Richardson P."/>
        </authorList>
    </citation>
    <scope>NUCLEOTIDE SEQUENCE</scope>
    <source>
        <strain evidence="9">2CP-1</strain>
    </source>
</reference>
<dbReference type="RefSeq" id="WP_012633691.1">
    <property type="nucleotide sequence ID" value="NC_011891.1"/>
</dbReference>
<keyword evidence="9" id="KW-0282">Flagellum</keyword>
<comment type="function">
    <text evidence="4 5">Required for flagellar hook formation. May act as a scaffolding protein.</text>
</comment>
<accession>B8JCG2</accession>
<keyword evidence="10" id="KW-1185">Reference proteome</keyword>
<evidence type="ECO:0000259" key="7">
    <source>
        <dbReference type="Pfam" id="PF13860"/>
    </source>
</evidence>
<evidence type="ECO:0000256" key="3">
    <source>
        <dbReference type="ARBA" id="ARBA00022795"/>
    </source>
</evidence>
<keyword evidence="9" id="KW-0969">Cilium</keyword>
<dbReference type="GO" id="GO:0044781">
    <property type="term" value="P:bacterial-type flagellum organization"/>
    <property type="evidence" value="ECO:0007669"/>
    <property type="project" value="UniProtKB-UniRule"/>
</dbReference>
<feature type="domain" description="FlgD Tudor-like" evidence="8">
    <location>
        <begin position="84"/>
        <end position="217"/>
    </location>
</feature>
<feature type="domain" description="FlgD/Vpr Ig-like" evidence="7">
    <location>
        <begin position="103"/>
        <end position="178"/>
    </location>
</feature>
<evidence type="ECO:0000256" key="1">
    <source>
        <dbReference type="ARBA" id="ARBA00010577"/>
    </source>
</evidence>
<dbReference type="InterPro" id="IPR005648">
    <property type="entry name" value="FlgD"/>
</dbReference>
<evidence type="ECO:0000313" key="10">
    <source>
        <dbReference type="Proteomes" id="UP000007089"/>
    </source>
</evidence>
<evidence type="ECO:0000256" key="2">
    <source>
        <dbReference type="ARBA" id="ARBA00016013"/>
    </source>
</evidence>
<organism evidence="9 10">
    <name type="scientific">Anaeromyxobacter dehalogenans (strain ATCC BAA-258 / DSM 21875 / 2CP-1)</name>
    <dbReference type="NCBI Taxonomy" id="455488"/>
    <lineage>
        <taxon>Bacteria</taxon>
        <taxon>Pseudomonadati</taxon>
        <taxon>Myxococcota</taxon>
        <taxon>Myxococcia</taxon>
        <taxon>Myxococcales</taxon>
        <taxon>Cystobacterineae</taxon>
        <taxon>Anaeromyxobacteraceae</taxon>
        <taxon>Anaeromyxobacter</taxon>
    </lineage>
</organism>
<protein>
    <recommendedName>
        <fullName evidence="2 5">Basal-body rod modification protein FlgD</fullName>
    </recommendedName>
</protein>
<sequence length="225" mass="22956">MSTSPVTSALGALPQAGQAPAPASSALGKDAFLKLLTTQLQHQDPLSPMDSQAFVAQLAQFSSVEQLGALGDKLDTLAMAQASSNQLGTAALVGKEVLFRADRVRLDPGGPARFEVTLPADAGEAVAILADASGRVVRTLQLGARDAGTFPVSWDGRDASGEPLPAGDYLLTVSATRTDGTALDAATSLRGTVTGVTFENQAPELLVGGRHVKLSDVLQLAAPAA</sequence>
<keyword evidence="3 5" id="KW-1005">Bacterial flagellum biogenesis</keyword>
<dbReference type="KEGG" id="acp:A2cp1_2565"/>
<evidence type="ECO:0000313" key="9">
    <source>
        <dbReference type="EMBL" id="ACL65902.1"/>
    </source>
</evidence>
<keyword evidence="9" id="KW-0966">Cell projection</keyword>
<proteinExistence type="inferred from homology"/>
<feature type="compositionally biased region" description="Low complexity" evidence="6">
    <location>
        <begin position="8"/>
        <end position="22"/>
    </location>
</feature>
<dbReference type="Gene3D" id="2.60.40.4070">
    <property type="match status" value="1"/>
</dbReference>
<gene>
    <name evidence="9" type="ordered locus">A2cp1_2565</name>
</gene>